<dbReference type="EMBL" id="JAGRQC010000004">
    <property type="protein sequence ID" value="MBR0553587.1"/>
    <property type="molecule type" value="Genomic_DNA"/>
</dbReference>
<dbReference type="RefSeq" id="WP_284054832.1">
    <property type="nucleotide sequence ID" value="NZ_JAGRQC010000004.1"/>
</dbReference>
<dbReference type="AlphaFoldDB" id="A0A8T4IG60"/>
<reference evidence="2" key="1">
    <citation type="submission" date="2021-04" db="EMBL/GenBank/DDBJ databases">
        <title>Ouciella asimina sp. nov., isolated from the surface seawater in the hydrothermal field of Okinawa Trough.</title>
        <authorList>
            <person name="Shuang W."/>
        </authorList>
    </citation>
    <scope>NUCLEOTIDE SEQUENCE</scope>
    <source>
        <strain evidence="2">LXI357</strain>
    </source>
</reference>
<gene>
    <name evidence="2" type="ORF">J7S20_13840</name>
</gene>
<evidence type="ECO:0000256" key="1">
    <source>
        <dbReference type="SAM" id="MobiDB-lite"/>
    </source>
</evidence>
<dbReference type="Proteomes" id="UP000676996">
    <property type="component" value="Unassembled WGS sequence"/>
</dbReference>
<organism evidence="2 3">
    <name type="scientific">Stakelama marina</name>
    <dbReference type="NCBI Taxonomy" id="2826939"/>
    <lineage>
        <taxon>Bacteria</taxon>
        <taxon>Pseudomonadati</taxon>
        <taxon>Pseudomonadota</taxon>
        <taxon>Alphaproteobacteria</taxon>
        <taxon>Sphingomonadales</taxon>
        <taxon>Sphingomonadaceae</taxon>
        <taxon>Stakelama</taxon>
    </lineage>
</organism>
<evidence type="ECO:0000313" key="2">
    <source>
        <dbReference type="EMBL" id="MBR0553587.1"/>
    </source>
</evidence>
<protein>
    <submittedName>
        <fullName evidence="2">Uncharacterized protein</fullName>
    </submittedName>
</protein>
<comment type="caution">
    <text evidence="2">The sequence shown here is derived from an EMBL/GenBank/DDBJ whole genome shotgun (WGS) entry which is preliminary data.</text>
</comment>
<accession>A0A8T4IG60</accession>
<evidence type="ECO:0000313" key="3">
    <source>
        <dbReference type="Proteomes" id="UP000676996"/>
    </source>
</evidence>
<sequence length="55" mass="6384">MTDQHEYWAKRVQQERDSADRASDAAVRRIHIELAERYSALMGEESVRVAIPARN</sequence>
<proteinExistence type="predicted"/>
<name>A0A8T4IG60_9SPHN</name>
<feature type="region of interest" description="Disordered" evidence="1">
    <location>
        <begin position="1"/>
        <end position="23"/>
    </location>
</feature>
<keyword evidence="3" id="KW-1185">Reference proteome</keyword>